<protein>
    <submittedName>
        <fullName evidence="1">Uncharacterized protein</fullName>
    </submittedName>
</protein>
<reference evidence="1" key="1">
    <citation type="submission" date="2023-05" db="EMBL/GenBank/DDBJ databases">
        <authorList>
            <consortium name="ELIXIR-Norway"/>
        </authorList>
    </citation>
    <scope>NUCLEOTIDE SEQUENCE</scope>
</reference>
<proteinExistence type="predicted"/>
<evidence type="ECO:0000313" key="1">
    <source>
        <dbReference type="EMBL" id="CAN0487221.1"/>
    </source>
</evidence>
<feature type="non-terminal residue" evidence="1">
    <location>
        <position position="133"/>
    </location>
</feature>
<name>A0AC59ZR05_RANTA</name>
<dbReference type="EMBL" id="OX596117">
    <property type="protein sequence ID" value="CAN0487221.1"/>
    <property type="molecule type" value="Genomic_DNA"/>
</dbReference>
<reference evidence="1" key="2">
    <citation type="submission" date="2025-03" db="EMBL/GenBank/DDBJ databases">
        <authorList>
            <consortium name="ELIXIR-Norway"/>
            <consortium name="Elixir Norway"/>
        </authorList>
    </citation>
    <scope>NUCLEOTIDE SEQUENCE</scope>
</reference>
<sequence length="133" mass="14073">MRAAPGQPHCPGLLRLRGGSPVAGPGKAALQLGLLSQLKRSFQQRPAPPAPTPGRALCRLRAASGPPALPAPCPGAPPAASFWSRRARRLPGAALPELRGTPPEVPRRSPPRLFPLLGPRSFLFRGEARPRQL</sequence>
<dbReference type="Proteomes" id="UP001162501">
    <property type="component" value="Chromosome 33"/>
</dbReference>
<feature type="non-terminal residue" evidence="1">
    <location>
        <position position="1"/>
    </location>
</feature>
<organism evidence="1 2">
    <name type="scientific">Rangifer tarandus platyrhynchus</name>
    <name type="common">Svalbard reindeer</name>
    <dbReference type="NCBI Taxonomy" id="3082113"/>
    <lineage>
        <taxon>Eukaryota</taxon>
        <taxon>Metazoa</taxon>
        <taxon>Chordata</taxon>
        <taxon>Craniata</taxon>
        <taxon>Vertebrata</taxon>
        <taxon>Euteleostomi</taxon>
        <taxon>Mammalia</taxon>
        <taxon>Eutheria</taxon>
        <taxon>Laurasiatheria</taxon>
        <taxon>Artiodactyla</taxon>
        <taxon>Ruminantia</taxon>
        <taxon>Pecora</taxon>
        <taxon>Cervidae</taxon>
        <taxon>Odocoileinae</taxon>
        <taxon>Rangifer</taxon>
    </lineage>
</organism>
<gene>
    <name evidence="1" type="ORF">MRATA1EN22A_LOCUS21362</name>
</gene>
<evidence type="ECO:0000313" key="2">
    <source>
        <dbReference type="Proteomes" id="UP001162501"/>
    </source>
</evidence>
<accession>A0AC59ZR05</accession>